<protein>
    <recommendedName>
        <fullName evidence="1">DUF4218 domain-containing protein</fullName>
    </recommendedName>
</protein>
<dbReference type="InterPro" id="IPR004242">
    <property type="entry name" value="Transposase_21"/>
</dbReference>
<dbReference type="AlphaFoldDB" id="A0AAW2M3H5"/>
<dbReference type="InterPro" id="IPR025452">
    <property type="entry name" value="DUF4218"/>
</dbReference>
<organism evidence="2">
    <name type="scientific">Sesamum calycinum</name>
    <dbReference type="NCBI Taxonomy" id="2727403"/>
    <lineage>
        <taxon>Eukaryota</taxon>
        <taxon>Viridiplantae</taxon>
        <taxon>Streptophyta</taxon>
        <taxon>Embryophyta</taxon>
        <taxon>Tracheophyta</taxon>
        <taxon>Spermatophyta</taxon>
        <taxon>Magnoliopsida</taxon>
        <taxon>eudicotyledons</taxon>
        <taxon>Gunneridae</taxon>
        <taxon>Pentapetalae</taxon>
        <taxon>asterids</taxon>
        <taxon>lamiids</taxon>
        <taxon>Lamiales</taxon>
        <taxon>Pedaliaceae</taxon>
        <taxon>Sesamum</taxon>
    </lineage>
</organism>
<reference evidence="2" key="1">
    <citation type="submission" date="2020-06" db="EMBL/GenBank/DDBJ databases">
        <authorList>
            <person name="Li T."/>
            <person name="Hu X."/>
            <person name="Zhang T."/>
            <person name="Song X."/>
            <person name="Zhang H."/>
            <person name="Dai N."/>
            <person name="Sheng W."/>
            <person name="Hou X."/>
            <person name="Wei L."/>
        </authorList>
    </citation>
    <scope>NUCLEOTIDE SEQUENCE</scope>
    <source>
        <strain evidence="2">KEN8</strain>
        <tissue evidence="2">Leaf</tissue>
    </source>
</reference>
<sequence>MAFGWSSVGVMGCPICMNDTRAFHLQHSRKTYYFDYHRQFLPAHHSYRRNKKAFTKNRVENKVARPRLIGDQILDRVANISPAVESHYLMAMGRSRRGVCEWIRGLKFSDGYASNLARCVDMMELRIHGMKSHDCHVFMQKLILIAFREILSEHVSRAITEVSLLFQSKCSTTLDVHKLHELENSISIILYNIKKIFPPAFFDSMEHLIVHFLHEARIRGPVQCRSMYPFERFLCELKKKVKTKARVEASIVEAYIVEEIDLFTSKYFEPDVSSKRSMPRRNDKCTSNNNGFQVSVFNYPVRASGPTKQRWLSGPERDIIETYILTNCEVVTTYYECRWVDPVRGMKVHPRYHLIDVNFKKLYQKDDSFTLSQTQV</sequence>
<feature type="domain" description="DUF4218" evidence="1">
    <location>
        <begin position="170"/>
        <end position="282"/>
    </location>
</feature>
<evidence type="ECO:0000259" key="1">
    <source>
        <dbReference type="Pfam" id="PF13960"/>
    </source>
</evidence>
<name>A0AAW2M3H5_9LAMI</name>
<dbReference type="Pfam" id="PF02992">
    <property type="entry name" value="Transposase_21"/>
    <property type="match status" value="1"/>
</dbReference>
<dbReference type="PANTHER" id="PTHR48258">
    <property type="entry name" value="DUF4218 DOMAIN-CONTAINING PROTEIN-RELATED"/>
    <property type="match status" value="1"/>
</dbReference>
<dbReference type="EMBL" id="JACGWM010000015">
    <property type="protein sequence ID" value="KAL0324581.1"/>
    <property type="molecule type" value="Genomic_DNA"/>
</dbReference>
<gene>
    <name evidence="2" type="ORF">Scaly_2425200</name>
</gene>
<dbReference type="PANTHER" id="PTHR48258:SF4">
    <property type="entry name" value="DUF4216 DOMAIN-CONTAINING PROTEIN"/>
    <property type="match status" value="1"/>
</dbReference>
<proteinExistence type="predicted"/>
<dbReference type="Pfam" id="PF13960">
    <property type="entry name" value="DUF4218"/>
    <property type="match status" value="1"/>
</dbReference>
<evidence type="ECO:0000313" key="2">
    <source>
        <dbReference type="EMBL" id="KAL0324581.1"/>
    </source>
</evidence>
<reference evidence="2" key="2">
    <citation type="journal article" date="2024" name="Plant">
        <title>Genomic evolution and insights into agronomic trait innovations of Sesamum species.</title>
        <authorList>
            <person name="Miao H."/>
            <person name="Wang L."/>
            <person name="Qu L."/>
            <person name="Liu H."/>
            <person name="Sun Y."/>
            <person name="Le M."/>
            <person name="Wang Q."/>
            <person name="Wei S."/>
            <person name="Zheng Y."/>
            <person name="Lin W."/>
            <person name="Duan Y."/>
            <person name="Cao H."/>
            <person name="Xiong S."/>
            <person name="Wang X."/>
            <person name="Wei L."/>
            <person name="Li C."/>
            <person name="Ma Q."/>
            <person name="Ju M."/>
            <person name="Zhao R."/>
            <person name="Li G."/>
            <person name="Mu C."/>
            <person name="Tian Q."/>
            <person name="Mei H."/>
            <person name="Zhang T."/>
            <person name="Gao T."/>
            <person name="Zhang H."/>
        </authorList>
    </citation>
    <scope>NUCLEOTIDE SEQUENCE</scope>
    <source>
        <strain evidence="2">KEN8</strain>
    </source>
</reference>
<comment type="caution">
    <text evidence="2">The sequence shown here is derived from an EMBL/GenBank/DDBJ whole genome shotgun (WGS) entry which is preliminary data.</text>
</comment>
<accession>A0AAW2M3H5</accession>